<dbReference type="AlphaFoldDB" id="X0UU22"/>
<proteinExistence type="predicted"/>
<comment type="caution">
    <text evidence="1">The sequence shown here is derived from an EMBL/GenBank/DDBJ whole genome shotgun (WGS) entry which is preliminary data.</text>
</comment>
<protein>
    <submittedName>
        <fullName evidence="1">Uncharacterized protein</fullName>
    </submittedName>
</protein>
<feature type="non-terminal residue" evidence="1">
    <location>
        <position position="179"/>
    </location>
</feature>
<accession>X0UU22</accession>
<organism evidence="1">
    <name type="scientific">marine sediment metagenome</name>
    <dbReference type="NCBI Taxonomy" id="412755"/>
    <lineage>
        <taxon>unclassified sequences</taxon>
        <taxon>metagenomes</taxon>
        <taxon>ecological metagenomes</taxon>
    </lineage>
</organism>
<name>X0UU22_9ZZZZ</name>
<dbReference type="EMBL" id="BARS01022674">
    <property type="protein sequence ID" value="GAG02712.1"/>
    <property type="molecule type" value="Genomic_DNA"/>
</dbReference>
<gene>
    <name evidence="1" type="ORF">S01H1_36215</name>
</gene>
<evidence type="ECO:0000313" key="1">
    <source>
        <dbReference type="EMBL" id="GAG02712.1"/>
    </source>
</evidence>
<sequence>MKHIKFGADLTKVDVAVLIKESALFKSQLAANYIDSQIHDRCIAISLKYNEKNKCPAKLAKEYIESMLVIVKKMPITTLLVCDGNYFKFLTKNSKADVFYGHICPCAIKGYEHLNIILAPNYQAVVYNPAMEDKIDLAVRTLHLHLLGSYQVPGINIIKHEEYPKTRTEIDQFLQKLHQ</sequence>
<reference evidence="1" key="1">
    <citation type="journal article" date="2014" name="Front. Microbiol.">
        <title>High frequency of phylogenetically diverse reductive dehalogenase-homologous genes in deep subseafloor sedimentary metagenomes.</title>
        <authorList>
            <person name="Kawai M."/>
            <person name="Futagami T."/>
            <person name="Toyoda A."/>
            <person name="Takaki Y."/>
            <person name="Nishi S."/>
            <person name="Hori S."/>
            <person name="Arai W."/>
            <person name="Tsubouchi T."/>
            <person name="Morono Y."/>
            <person name="Uchiyama I."/>
            <person name="Ito T."/>
            <person name="Fujiyama A."/>
            <person name="Inagaki F."/>
            <person name="Takami H."/>
        </authorList>
    </citation>
    <scope>NUCLEOTIDE SEQUENCE</scope>
    <source>
        <strain evidence="1">Expedition CK06-06</strain>
    </source>
</reference>